<dbReference type="AlphaFoldDB" id="A0AAE0AVB7"/>
<accession>A0AAE0AVB7</accession>
<protein>
    <submittedName>
        <fullName evidence="1">Uncharacterized protein</fullName>
    </submittedName>
</protein>
<evidence type="ECO:0000313" key="2">
    <source>
        <dbReference type="Proteomes" id="UP001281410"/>
    </source>
</evidence>
<comment type="caution">
    <text evidence="1">The sequence shown here is derived from an EMBL/GenBank/DDBJ whole genome shotgun (WGS) entry which is preliminary data.</text>
</comment>
<evidence type="ECO:0000313" key="1">
    <source>
        <dbReference type="EMBL" id="KAK3224538.1"/>
    </source>
</evidence>
<dbReference type="Proteomes" id="UP001281410">
    <property type="component" value="Unassembled WGS sequence"/>
</dbReference>
<dbReference type="PANTHER" id="PTHR37265:SF8">
    <property type="match status" value="1"/>
</dbReference>
<sequence>MTKQESTSSETEFSDEVVRRLTILLTDVDDDESELSSDQFPIKEEKIEEIMQEFYKELSSSSFTEVDSITPPSTFPSSSPSPWISSISSLPFDGKSESCGASISRWGSTMMAGVYLSENIVGKGCSGVGDHQKMEGCDRWEDPVDEMGGFVGFSRYEADDYDVLERVGSEEADADADAVVGGGWSLSYRDSINGFLSG</sequence>
<keyword evidence="2" id="KW-1185">Reference proteome</keyword>
<organism evidence="1 2">
    <name type="scientific">Dipteronia sinensis</name>
    <dbReference type="NCBI Taxonomy" id="43782"/>
    <lineage>
        <taxon>Eukaryota</taxon>
        <taxon>Viridiplantae</taxon>
        <taxon>Streptophyta</taxon>
        <taxon>Embryophyta</taxon>
        <taxon>Tracheophyta</taxon>
        <taxon>Spermatophyta</taxon>
        <taxon>Magnoliopsida</taxon>
        <taxon>eudicotyledons</taxon>
        <taxon>Gunneridae</taxon>
        <taxon>Pentapetalae</taxon>
        <taxon>rosids</taxon>
        <taxon>malvids</taxon>
        <taxon>Sapindales</taxon>
        <taxon>Sapindaceae</taxon>
        <taxon>Hippocastanoideae</taxon>
        <taxon>Acereae</taxon>
        <taxon>Dipteronia</taxon>
    </lineage>
</organism>
<gene>
    <name evidence="1" type="ORF">Dsin_011563</name>
</gene>
<reference evidence="1" key="1">
    <citation type="journal article" date="2023" name="Plant J.">
        <title>Genome sequences and population genomics provide insights into the demographic history, inbreeding, and mutation load of two 'living fossil' tree species of Dipteronia.</title>
        <authorList>
            <person name="Feng Y."/>
            <person name="Comes H.P."/>
            <person name="Chen J."/>
            <person name="Zhu S."/>
            <person name="Lu R."/>
            <person name="Zhang X."/>
            <person name="Li P."/>
            <person name="Qiu J."/>
            <person name="Olsen K.M."/>
            <person name="Qiu Y."/>
        </authorList>
    </citation>
    <scope>NUCLEOTIDE SEQUENCE</scope>
    <source>
        <strain evidence="1">NBL</strain>
    </source>
</reference>
<proteinExistence type="predicted"/>
<dbReference type="EMBL" id="JANJYJ010000003">
    <property type="protein sequence ID" value="KAK3224538.1"/>
    <property type="molecule type" value="Genomic_DNA"/>
</dbReference>
<dbReference type="PANTHER" id="PTHR37265">
    <property type="entry name" value="OS01G0195300 PROTEIN"/>
    <property type="match status" value="1"/>
</dbReference>
<name>A0AAE0AVB7_9ROSI</name>